<organism evidence="1 2">
    <name type="scientific">Taklimakanibacter albus</name>
    <dbReference type="NCBI Taxonomy" id="2800327"/>
    <lineage>
        <taxon>Bacteria</taxon>
        <taxon>Pseudomonadati</taxon>
        <taxon>Pseudomonadota</taxon>
        <taxon>Alphaproteobacteria</taxon>
        <taxon>Hyphomicrobiales</taxon>
        <taxon>Aestuariivirgaceae</taxon>
        <taxon>Taklimakanibacter</taxon>
    </lineage>
</organism>
<sequence>MRKGLLAFLAAAALAASTSLTDAKTLRVSAPAPINDIDPHGSNSVVRDTIMAGRQIYDPLLEFKDGEPVGRLATEWQQVDDKTWRFTLRDGVAFHDGTSLDAADVKASIERLAKAKGGLARLWTQLDSVDAPDAKTVIVKLKESVGPFLRNVALLQIAPSEAIAAANGEYGAAVRLPGTGAFSIESFEPGQTLTLKANPNYWGGAPKIDGISFKTIPELTGRVTALLNDEIDVTWGVPDDQIPSLQSNSDVTVSIVPSVLYYYNWFNSSRGPFKDARVRQALWHAVDVKQVVGDLLPLTGSIGKAPIAETVFGYAPQEPYSYDPELAKKLLAEAGYPQGFSAELKYSQNFGASVDQMALAFVSYWDKIGVKVTPLQQEHAVWTAALRDLDWDMVLATNPSYTEDADYTIGRLYLGENKENGYANPDLDKLLLEARRDSDQAKRKELYAKAIKIIWDDAVGIFPSEAKAVYAHRANVTGIQLAPTMAPRFRDVEIK</sequence>
<reference evidence="1" key="1">
    <citation type="submission" date="2021-01" db="EMBL/GenBank/DDBJ databases">
        <authorList>
            <person name="Sun Q."/>
        </authorList>
    </citation>
    <scope>NUCLEOTIDE SEQUENCE</scope>
    <source>
        <strain evidence="1">YIM B02566</strain>
    </source>
</reference>
<evidence type="ECO:0000313" key="2">
    <source>
        <dbReference type="Proteomes" id="UP000616151"/>
    </source>
</evidence>
<protein>
    <submittedName>
        <fullName evidence="1">ABC transporter substrate-binding protein</fullName>
    </submittedName>
</protein>
<dbReference type="Proteomes" id="UP000616151">
    <property type="component" value="Unassembled WGS sequence"/>
</dbReference>
<proteinExistence type="predicted"/>
<name>A0ACC5RF77_9HYPH</name>
<keyword evidence="2" id="KW-1185">Reference proteome</keyword>
<accession>A0ACC5RF77</accession>
<gene>
    <name evidence="1" type="ORF">JHL16_33575</name>
</gene>
<evidence type="ECO:0000313" key="1">
    <source>
        <dbReference type="EMBL" id="MBK1871346.1"/>
    </source>
</evidence>
<dbReference type="EMBL" id="JAENHL010000008">
    <property type="protein sequence ID" value="MBK1871346.1"/>
    <property type="molecule type" value="Genomic_DNA"/>
</dbReference>
<comment type="caution">
    <text evidence="1">The sequence shown here is derived from an EMBL/GenBank/DDBJ whole genome shotgun (WGS) entry which is preliminary data.</text>
</comment>